<dbReference type="InterPro" id="IPR052200">
    <property type="entry name" value="Protoporphyrinogen_IX_DH"/>
</dbReference>
<dbReference type="OrthoDB" id="2146857at2"/>
<comment type="caution">
    <text evidence="2">The sequence shown here is derived from an EMBL/GenBank/DDBJ whole genome shotgun (WGS) entry which is preliminary data.</text>
</comment>
<dbReference type="InterPro" id="IPR029039">
    <property type="entry name" value="Flavoprotein-like_sf"/>
</dbReference>
<dbReference type="PANTHER" id="PTHR38030:SF2">
    <property type="entry name" value="PROTOPORPHYRINOGEN IX DEHYDROGENASE [QUINONE]"/>
    <property type="match status" value="1"/>
</dbReference>
<dbReference type="EMBL" id="QWET01000016">
    <property type="protein sequence ID" value="RIH63841.1"/>
    <property type="molecule type" value="Genomic_DNA"/>
</dbReference>
<evidence type="ECO:0000259" key="1">
    <source>
        <dbReference type="Pfam" id="PF12724"/>
    </source>
</evidence>
<keyword evidence="3" id="KW-1185">Reference proteome</keyword>
<dbReference type="Proteomes" id="UP000266441">
    <property type="component" value="Unassembled WGS sequence"/>
</dbReference>
<dbReference type="SUPFAM" id="SSF52218">
    <property type="entry name" value="Flavoproteins"/>
    <property type="match status" value="1"/>
</dbReference>
<dbReference type="GO" id="GO:0070819">
    <property type="term" value="F:menaquinone-dependent protoporphyrinogen oxidase activity"/>
    <property type="evidence" value="ECO:0007669"/>
    <property type="project" value="TreeGrafter"/>
</dbReference>
<gene>
    <name evidence="2" type="ORF">D1164_18075</name>
</gene>
<feature type="domain" description="Flavodoxin" evidence="1">
    <location>
        <begin position="4"/>
        <end position="142"/>
    </location>
</feature>
<dbReference type="RefSeq" id="WP_119351299.1">
    <property type="nucleotide sequence ID" value="NZ_JBFHKJ010000129.1"/>
</dbReference>
<evidence type="ECO:0000313" key="2">
    <source>
        <dbReference type="EMBL" id="RIH63841.1"/>
    </source>
</evidence>
<name>A0A399CZL2_9BACT</name>
<dbReference type="InterPro" id="IPR026816">
    <property type="entry name" value="Flavodoxin_dom"/>
</dbReference>
<dbReference type="GO" id="GO:0006783">
    <property type="term" value="P:heme biosynthetic process"/>
    <property type="evidence" value="ECO:0007669"/>
    <property type="project" value="TreeGrafter"/>
</dbReference>
<dbReference type="PANTHER" id="PTHR38030">
    <property type="entry name" value="PROTOPORPHYRINOGEN IX DEHYDROGENASE [MENAQUINONE]"/>
    <property type="match status" value="1"/>
</dbReference>
<dbReference type="Gene3D" id="3.40.50.360">
    <property type="match status" value="1"/>
</dbReference>
<dbReference type="AlphaFoldDB" id="A0A399CZL2"/>
<reference evidence="2 3" key="1">
    <citation type="journal article" date="2015" name="Int. J. Syst. Evol. Microbiol.">
        <title>Mariniphaga sediminis sp. nov., isolated from coastal sediment.</title>
        <authorList>
            <person name="Wang F.Q."/>
            <person name="Shen Q.Y."/>
            <person name="Chen G.J."/>
            <person name="Du Z.J."/>
        </authorList>
    </citation>
    <scope>NUCLEOTIDE SEQUENCE [LARGE SCALE GENOMIC DNA]</scope>
    <source>
        <strain evidence="2 3">SY21</strain>
    </source>
</reference>
<dbReference type="GO" id="GO:0010181">
    <property type="term" value="F:FMN binding"/>
    <property type="evidence" value="ECO:0007669"/>
    <property type="project" value="TreeGrafter"/>
</dbReference>
<protein>
    <submittedName>
        <fullName evidence="2">Flavodoxin</fullName>
    </submittedName>
</protein>
<organism evidence="2 3">
    <name type="scientific">Mariniphaga sediminis</name>
    <dbReference type="NCBI Taxonomy" id="1628158"/>
    <lineage>
        <taxon>Bacteria</taxon>
        <taxon>Pseudomonadati</taxon>
        <taxon>Bacteroidota</taxon>
        <taxon>Bacteroidia</taxon>
        <taxon>Marinilabiliales</taxon>
        <taxon>Prolixibacteraceae</taxon>
        <taxon>Mariniphaga</taxon>
    </lineage>
</organism>
<dbReference type="Pfam" id="PF12724">
    <property type="entry name" value="Flavodoxin_5"/>
    <property type="match status" value="1"/>
</dbReference>
<sequence>MKTLIAYATTHGCTERISEQLKDYLEGEVALVDLKENPNPPIKEFQRVIIGGSIHAGQIQKRVKEFGTTNLKDLQKKELGLFICCMEEGETAHKQLMEAYPEELHRSAKATAFFGGAFDFDRMNFLEKMVVKKVAHVKQSTSKVDFEAVRKFSRRMDRIFNPFLFLA</sequence>
<evidence type="ECO:0000313" key="3">
    <source>
        <dbReference type="Proteomes" id="UP000266441"/>
    </source>
</evidence>
<accession>A0A399CZL2</accession>
<proteinExistence type="predicted"/>